<sequence>MEFTKHFGKFRSLWAELEMLRPATIDPTILNERREQDKVFGLLLTLNPSYNDLIKHILRSDKLPSLDDVCNQIQKEHGSMGLFGSKGELVTANKAEMASANKGYYRPEDKNNPPVCEHCKKLGHFKSRCWILHPHLAPPPGTIRGGRPNRGGQPRAHQATAVGEPLISEQPQQVTGGTALAAASSELPQQVNGGTALAAASSELVRRSDIDALIKALKEATGKAFLTSNKIKPLIVDYGASHHMISDSRLISDIKPANGNVIIANGEKVPVKGIGNLKLFDKETKDIETSKVLGQGGSKDDLYVLEDLNLSSNASCFNSIKILRSDNGGEYTSHAFKQYLAKYGILHQTSCPYTPQQNGVAERKNRHLMEVARSMMFHTRVPKRFWGDDVLAACYLINRTPTKILKDLSPFEVLTNDKPTFDHLRVFGCVCYVLRPGELRDKLDAKSTKAMFLGYSTTQKGYKCYEPTTRRVLVSRDVKFMETQGFYDEKNWDELRNLSDPDTHANDHTEQHEESPEPPADNTAETTEESAEQLEEIITPGRANSEAGAVVPLRRSQRIKYPPTHWKNTRVYYNNMAVAHPIQAVCTLAHFPIEHQVFLGNIDENWIPKTYDEAKQHKVWRDAVDAENTAMVQNHTWDEADLPKGKKAVTSRYIFTIKYKSNGEI</sequence>
<evidence type="ECO:0000313" key="4">
    <source>
        <dbReference type="Proteomes" id="UP000694864"/>
    </source>
</evidence>
<evidence type="ECO:0000256" key="2">
    <source>
        <dbReference type="SAM" id="MobiDB-lite"/>
    </source>
</evidence>
<reference evidence="5" key="2">
    <citation type="submission" date="2025-08" db="UniProtKB">
        <authorList>
            <consortium name="RefSeq"/>
        </authorList>
    </citation>
    <scope>IDENTIFICATION</scope>
    <source>
        <tissue evidence="5">Leaf</tissue>
    </source>
</reference>
<dbReference type="Gene3D" id="3.30.420.10">
    <property type="entry name" value="Ribonuclease H-like superfamily/Ribonuclease H"/>
    <property type="match status" value="1"/>
</dbReference>
<dbReference type="PANTHER" id="PTHR42648:SF28">
    <property type="entry name" value="TRANSPOSON-ENCODED PROTEIN WITH RIBONUCLEASE H-LIKE AND RETROVIRUS ZINC FINGER-LIKE DOMAINS"/>
    <property type="match status" value="1"/>
</dbReference>
<dbReference type="InterPro" id="IPR001584">
    <property type="entry name" value="Integrase_cat-core"/>
</dbReference>
<dbReference type="InterPro" id="IPR012337">
    <property type="entry name" value="RNaseH-like_sf"/>
</dbReference>
<feature type="domain" description="Integrase catalytic" evidence="3">
    <location>
        <begin position="252"/>
        <end position="418"/>
    </location>
</feature>
<dbReference type="PROSITE" id="PS50994">
    <property type="entry name" value="INTEGRASE"/>
    <property type="match status" value="1"/>
</dbReference>
<dbReference type="RefSeq" id="XP_010480845.1">
    <property type="nucleotide sequence ID" value="XM_010482543.1"/>
</dbReference>
<evidence type="ECO:0000313" key="5">
    <source>
        <dbReference type="RefSeq" id="XP_010480845.1"/>
    </source>
</evidence>
<organism evidence="4 5">
    <name type="scientific">Camelina sativa</name>
    <name type="common">False flax</name>
    <name type="synonym">Myagrum sativum</name>
    <dbReference type="NCBI Taxonomy" id="90675"/>
    <lineage>
        <taxon>Eukaryota</taxon>
        <taxon>Viridiplantae</taxon>
        <taxon>Streptophyta</taxon>
        <taxon>Embryophyta</taxon>
        <taxon>Tracheophyta</taxon>
        <taxon>Spermatophyta</taxon>
        <taxon>Magnoliopsida</taxon>
        <taxon>eudicotyledons</taxon>
        <taxon>Gunneridae</taxon>
        <taxon>Pentapetalae</taxon>
        <taxon>rosids</taxon>
        <taxon>malvids</taxon>
        <taxon>Brassicales</taxon>
        <taxon>Brassicaceae</taxon>
        <taxon>Camelineae</taxon>
        <taxon>Camelina</taxon>
    </lineage>
</organism>
<accession>A0ABM0X547</accession>
<feature type="region of interest" description="Disordered" evidence="2">
    <location>
        <begin position="140"/>
        <end position="159"/>
    </location>
</feature>
<feature type="region of interest" description="Disordered" evidence="2">
    <location>
        <begin position="497"/>
        <end position="537"/>
    </location>
</feature>
<protein>
    <submittedName>
        <fullName evidence="5">Uncharacterized protein LOC104759633</fullName>
    </submittedName>
</protein>
<dbReference type="InterPro" id="IPR039537">
    <property type="entry name" value="Retrotran_Ty1/copia-like"/>
</dbReference>
<name>A0ABM0X547_CAMSA</name>
<evidence type="ECO:0000259" key="3">
    <source>
        <dbReference type="PROSITE" id="PS50994"/>
    </source>
</evidence>
<evidence type="ECO:0000256" key="1">
    <source>
        <dbReference type="ARBA" id="ARBA00022670"/>
    </source>
</evidence>
<dbReference type="Proteomes" id="UP000694864">
    <property type="component" value="Chromosome 17"/>
</dbReference>
<dbReference type="GeneID" id="104759633"/>
<gene>
    <name evidence="5" type="primary">LOC104759633</name>
</gene>
<dbReference type="InterPro" id="IPR057670">
    <property type="entry name" value="SH3_retrovirus"/>
</dbReference>
<keyword evidence="1" id="KW-0378">Hydrolase</keyword>
<dbReference type="InterPro" id="IPR054722">
    <property type="entry name" value="PolX-like_BBD"/>
</dbReference>
<dbReference type="Pfam" id="PF22936">
    <property type="entry name" value="Pol_BBD"/>
    <property type="match status" value="1"/>
</dbReference>
<dbReference type="Pfam" id="PF25597">
    <property type="entry name" value="SH3_retrovirus"/>
    <property type="match status" value="1"/>
</dbReference>
<keyword evidence="4" id="KW-1185">Reference proteome</keyword>
<reference evidence="4" key="1">
    <citation type="journal article" date="2014" name="Nat. Commun.">
        <title>The emerging biofuel crop Camelina sativa retains a highly undifferentiated hexaploid genome structure.</title>
        <authorList>
            <person name="Kagale S."/>
            <person name="Koh C."/>
            <person name="Nixon J."/>
            <person name="Bollina V."/>
            <person name="Clarke W.E."/>
            <person name="Tuteja R."/>
            <person name="Spillane C."/>
            <person name="Robinson S.J."/>
            <person name="Links M.G."/>
            <person name="Clarke C."/>
            <person name="Higgins E.E."/>
            <person name="Huebert T."/>
            <person name="Sharpe A.G."/>
            <person name="Parkin I.A."/>
        </authorList>
    </citation>
    <scope>NUCLEOTIDE SEQUENCE [LARGE SCALE GENOMIC DNA]</scope>
    <source>
        <strain evidence="4">cv. DH55</strain>
    </source>
</reference>
<dbReference type="InterPro" id="IPR036397">
    <property type="entry name" value="RNaseH_sf"/>
</dbReference>
<feature type="compositionally biased region" description="Basic and acidic residues" evidence="2">
    <location>
        <begin position="497"/>
        <end position="515"/>
    </location>
</feature>
<proteinExistence type="predicted"/>
<keyword evidence="1" id="KW-0645">Protease</keyword>
<dbReference type="SUPFAM" id="SSF53098">
    <property type="entry name" value="Ribonuclease H-like"/>
    <property type="match status" value="1"/>
</dbReference>
<feature type="compositionally biased region" description="Acidic residues" evidence="2">
    <location>
        <begin position="526"/>
        <end position="535"/>
    </location>
</feature>
<dbReference type="PANTHER" id="PTHR42648">
    <property type="entry name" value="TRANSPOSASE, PUTATIVE-RELATED"/>
    <property type="match status" value="1"/>
</dbReference>